<organism evidence="1 2">
    <name type="scientific">Streptomyces coeruleofuscus</name>
    <dbReference type="NCBI Taxonomy" id="66879"/>
    <lineage>
        <taxon>Bacteria</taxon>
        <taxon>Bacillati</taxon>
        <taxon>Actinomycetota</taxon>
        <taxon>Actinomycetes</taxon>
        <taxon>Kitasatosporales</taxon>
        <taxon>Streptomycetaceae</taxon>
        <taxon>Streptomyces</taxon>
    </lineage>
</organism>
<evidence type="ECO:0000313" key="1">
    <source>
        <dbReference type="EMBL" id="GAA2427472.1"/>
    </source>
</evidence>
<sequence>MPHKIGSRVVPPLHRPWDPDDSPDFHAARLLLLIHLCGQQPGSYVAGRTKFAKLDFFLRYPGFLERAHAAMPQVVPLGDAFLAQDSTEVEAPMVRYRYGPWDHRYRQFLAFLVSRGLVTVTTSHKPERIKLKAAGRQAAERLARTPQFQPLVRRCEAMQGNLASMTGTQLKDLIYELFPDEVGNAPFRQEIQP</sequence>
<dbReference type="Proteomes" id="UP001499986">
    <property type="component" value="Unassembled WGS sequence"/>
</dbReference>
<protein>
    <submittedName>
        <fullName evidence="1">Uncharacterized protein</fullName>
    </submittedName>
</protein>
<keyword evidence="2" id="KW-1185">Reference proteome</keyword>
<dbReference type="RefSeq" id="WP_346139621.1">
    <property type="nucleotide sequence ID" value="NZ_BAAASE010000019.1"/>
</dbReference>
<dbReference type="EMBL" id="BAAASE010000019">
    <property type="protein sequence ID" value="GAA2427472.1"/>
    <property type="molecule type" value="Genomic_DNA"/>
</dbReference>
<name>A0ABP5WKW9_9ACTN</name>
<evidence type="ECO:0000313" key="2">
    <source>
        <dbReference type="Proteomes" id="UP001499986"/>
    </source>
</evidence>
<accession>A0ABP5WKW9</accession>
<proteinExistence type="predicted"/>
<comment type="caution">
    <text evidence="1">The sequence shown here is derived from an EMBL/GenBank/DDBJ whole genome shotgun (WGS) entry which is preliminary data.</text>
</comment>
<gene>
    <name evidence="1" type="ORF">GCM10010255_82530</name>
</gene>
<reference evidence="2" key="1">
    <citation type="journal article" date="2019" name="Int. J. Syst. Evol. Microbiol.">
        <title>The Global Catalogue of Microorganisms (GCM) 10K type strain sequencing project: providing services to taxonomists for standard genome sequencing and annotation.</title>
        <authorList>
            <consortium name="The Broad Institute Genomics Platform"/>
            <consortium name="The Broad Institute Genome Sequencing Center for Infectious Disease"/>
            <person name="Wu L."/>
            <person name="Ma J."/>
        </authorList>
    </citation>
    <scope>NUCLEOTIDE SEQUENCE [LARGE SCALE GENOMIC DNA]</scope>
    <source>
        <strain evidence="2">JCM 4358</strain>
    </source>
</reference>